<dbReference type="RefSeq" id="WP_073126338.1">
    <property type="nucleotide sequence ID" value="NZ_BAABCH010000095.1"/>
</dbReference>
<keyword evidence="1" id="KW-0472">Membrane</keyword>
<proteinExistence type="predicted"/>
<evidence type="ECO:0000256" key="1">
    <source>
        <dbReference type="SAM" id="Phobius"/>
    </source>
</evidence>
<dbReference type="OrthoDB" id="268207at2"/>
<keyword evidence="4" id="KW-1185">Reference proteome</keyword>
<sequence length="338" mass="39948">MDCKWKSNQNKKCSREADNSGYCIFHKRNKTKEENNLLIKTIITEKISDFSGFIIEEDFVAKNILNYEYKSLNFSEVEFLKSAIFDEYKFRADVFFNYTNFKETVSFRDSVFLENCNFYKTIFDEEYVNKKIFERLKFKGQNLIVNKVENLPRLDGAVFSQCSKVIIRDIVYLKKGYLAGKINYRIARIQAKKIGDYESIGYYYYKERTYGTKVMKKDDYPTYNEYLSARFFDILSKYTIGYGERPWNILIITIIIISVFAFFYMFTEINKIFSYNPKEIIKIYMDFWYFSMVTFATVGYGDIVVGTILGKILVSIEVFLGVTVAATWASVVIKRMIR</sequence>
<feature type="transmembrane region" description="Helical" evidence="1">
    <location>
        <begin position="247"/>
        <end position="266"/>
    </location>
</feature>
<dbReference type="AlphaFoldDB" id="A0A1M5Q2T5"/>
<evidence type="ECO:0000259" key="2">
    <source>
        <dbReference type="Pfam" id="PF07885"/>
    </source>
</evidence>
<name>A0A1M5Q2T5_9FIRM</name>
<dbReference type="Gene3D" id="1.10.287.70">
    <property type="match status" value="1"/>
</dbReference>
<evidence type="ECO:0000313" key="3">
    <source>
        <dbReference type="EMBL" id="SHH08587.1"/>
    </source>
</evidence>
<dbReference type="Pfam" id="PF07885">
    <property type="entry name" value="Ion_trans_2"/>
    <property type="match status" value="1"/>
</dbReference>
<evidence type="ECO:0000313" key="4">
    <source>
        <dbReference type="Proteomes" id="UP000243255"/>
    </source>
</evidence>
<organism evidence="3 4">
    <name type="scientific">Asaccharospora irregularis DSM 2635</name>
    <dbReference type="NCBI Taxonomy" id="1121321"/>
    <lineage>
        <taxon>Bacteria</taxon>
        <taxon>Bacillati</taxon>
        <taxon>Bacillota</taxon>
        <taxon>Clostridia</taxon>
        <taxon>Peptostreptococcales</taxon>
        <taxon>Peptostreptococcaceae</taxon>
        <taxon>Asaccharospora</taxon>
    </lineage>
</organism>
<dbReference type="Proteomes" id="UP000243255">
    <property type="component" value="Unassembled WGS sequence"/>
</dbReference>
<keyword evidence="1" id="KW-0812">Transmembrane</keyword>
<dbReference type="Pfam" id="PF13576">
    <property type="entry name" value="Pentapeptide_3"/>
    <property type="match status" value="1"/>
</dbReference>
<dbReference type="InterPro" id="IPR013099">
    <property type="entry name" value="K_chnl_dom"/>
</dbReference>
<dbReference type="STRING" id="1121321.SAMN04488530_11817"/>
<dbReference type="InterPro" id="IPR001646">
    <property type="entry name" value="5peptide_repeat"/>
</dbReference>
<dbReference type="EMBL" id="FQWX01000018">
    <property type="protein sequence ID" value="SHH08587.1"/>
    <property type="molecule type" value="Genomic_DNA"/>
</dbReference>
<protein>
    <submittedName>
        <fullName evidence="3">Pentapeptide repeat-containing protein</fullName>
    </submittedName>
</protein>
<dbReference type="SUPFAM" id="SSF81324">
    <property type="entry name" value="Voltage-gated potassium channels"/>
    <property type="match status" value="1"/>
</dbReference>
<accession>A0A1M5Q2T5</accession>
<reference evidence="4" key="1">
    <citation type="submission" date="2016-11" db="EMBL/GenBank/DDBJ databases">
        <authorList>
            <person name="Varghese N."/>
            <person name="Submissions S."/>
        </authorList>
    </citation>
    <scope>NUCLEOTIDE SEQUENCE [LARGE SCALE GENOMIC DNA]</scope>
    <source>
        <strain evidence="4">DSM 2635</strain>
    </source>
</reference>
<gene>
    <name evidence="3" type="ORF">SAMN04488530_11817</name>
</gene>
<keyword evidence="1" id="KW-1133">Transmembrane helix</keyword>
<feature type="transmembrane region" description="Helical" evidence="1">
    <location>
        <begin position="312"/>
        <end position="333"/>
    </location>
</feature>
<feature type="domain" description="Potassium channel" evidence="2">
    <location>
        <begin position="254"/>
        <end position="336"/>
    </location>
</feature>
<feature type="transmembrane region" description="Helical" evidence="1">
    <location>
        <begin position="287"/>
        <end position="306"/>
    </location>
</feature>